<dbReference type="eggNOG" id="COG2226">
    <property type="taxonomic scope" value="Bacteria"/>
</dbReference>
<feature type="domain" description="Methyltransferase type 11" evidence="1">
    <location>
        <begin position="43"/>
        <end position="128"/>
    </location>
</feature>
<dbReference type="Gene3D" id="3.40.50.150">
    <property type="entry name" value="Vaccinia Virus protein VP39"/>
    <property type="match status" value="1"/>
</dbReference>
<sequence length="219" mass="24567">MPRTTIFDQHVERYDAWFEQHPAVYASELAAVRTLWPPVREALEVGVGTGRFAVPLGIRYGVEPSAAMRQKAAARGVQVVAGVAEALPFPDRRFEAVLLVTTLCFVDDPRQALREAYRVLRPGGFLVIGFVDRDSPPGRRYLERHRESPFYREARFFSASEIAALMQEVGFGELVWRQTLFSDPDTMTRPDPVREGYGAGAFVVVRGQRPPGSRIFAGR</sequence>
<dbReference type="InterPro" id="IPR029063">
    <property type="entry name" value="SAM-dependent_MTases_sf"/>
</dbReference>
<dbReference type="CDD" id="cd02440">
    <property type="entry name" value="AdoMet_MTases"/>
    <property type="match status" value="1"/>
</dbReference>
<dbReference type="HOGENOM" id="CLU_037990_14_1_10"/>
<dbReference type="RefSeq" id="WP_012842580.1">
    <property type="nucleotide sequence ID" value="NC_013501.1"/>
</dbReference>
<accession>D0MK55</accession>
<dbReference type="PANTHER" id="PTHR42912:SF80">
    <property type="entry name" value="METHYLTRANSFERASE DOMAIN-CONTAINING PROTEIN"/>
    <property type="match status" value="1"/>
</dbReference>
<dbReference type="AlphaFoldDB" id="D0MK55"/>
<evidence type="ECO:0000259" key="1">
    <source>
        <dbReference type="Pfam" id="PF08241"/>
    </source>
</evidence>
<reference evidence="2 3" key="1">
    <citation type="journal article" date="2009" name="Stand. Genomic Sci.">
        <title>Complete genome sequence of Rhodothermus marinus type strain (R-10).</title>
        <authorList>
            <person name="Nolan M."/>
            <person name="Tindall B.J."/>
            <person name="Pomrenke H."/>
            <person name="Lapidus A."/>
            <person name="Copeland A."/>
            <person name="Glavina Del Rio T."/>
            <person name="Lucas S."/>
            <person name="Chen F."/>
            <person name="Tice H."/>
            <person name="Cheng J.F."/>
            <person name="Saunders E."/>
            <person name="Han C."/>
            <person name="Bruce D."/>
            <person name="Goodwin L."/>
            <person name="Chain P."/>
            <person name="Pitluck S."/>
            <person name="Ovchinikova G."/>
            <person name="Pati A."/>
            <person name="Ivanova N."/>
            <person name="Mavromatis K."/>
            <person name="Chen A."/>
            <person name="Palaniappan K."/>
            <person name="Land M."/>
            <person name="Hauser L."/>
            <person name="Chang Y.J."/>
            <person name="Jeffries C.D."/>
            <person name="Brettin T."/>
            <person name="Goker M."/>
            <person name="Bristow J."/>
            <person name="Eisen J.A."/>
            <person name="Markowitz V."/>
            <person name="Hugenholtz P."/>
            <person name="Kyrpides N.C."/>
            <person name="Klenk H.P."/>
            <person name="Detter J.C."/>
        </authorList>
    </citation>
    <scope>NUCLEOTIDE SEQUENCE [LARGE SCALE GENOMIC DNA]</scope>
    <source>
        <strain evidence="3">ATCC 43812 / DSM 4252 / R-10</strain>
    </source>
</reference>
<name>D0MK55_RHOM4</name>
<protein>
    <submittedName>
        <fullName evidence="2">Methyltransferase type 11</fullName>
    </submittedName>
</protein>
<dbReference type="InterPro" id="IPR013216">
    <property type="entry name" value="Methyltransf_11"/>
</dbReference>
<evidence type="ECO:0000313" key="3">
    <source>
        <dbReference type="Proteomes" id="UP000002221"/>
    </source>
</evidence>
<keyword evidence="2" id="KW-0808">Transferase</keyword>
<dbReference type="Proteomes" id="UP000002221">
    <property type="component" value="Chromosome"/>
</dbReference>
<keyword evidence="2" id="KW-0489">Methyltransferase</keyword>
<dbReference type="STRING" id="518766.Rmar_0059"/>
<dbReference type="SUPFAM" id="SSF53335">
    <property type="entry name" value="S-adenosyl-L-methionine-dependent methyltransferases"/>
    <property type="match status" value="1"/>
</dbReference>
<dbReference type="OrthoDB" id="9795634at2"/>
<evidence type="ECO:0000313" key="2">
    <source>
        <dbReference type="EMBL" id="ACY46968.1"/>
    </source>
</evidence>
<dbReference type="EMBL" id="CP001807">
    <property type="protein sequence ID" value="ACY46968.1"/>
    <property type="molecule type" value="Genomic_DNA"/>
</dbReference>
<keyword evidence="3" id="KW-1185">Reference proteome</keyword>
<dbReference type="Pfam" id="PF08241">
    <property type="entry name" value="Methyltransf_11"/>
    <property type="match status" value="1"/>
</dbReference>
<proteinExistence type="predicted"/>
<dbReference type="InterPro" id="IPR050508">
    <property type="entry name" value="Methyltransf_Superfamily"/>
</dbReference>
<dbReference type="PANTHER" id="PTHR42912">
    <property type="entry name" value="METHYLTRANSFERASE"/>
    <property type="match status" value="1"/>
</dbReference>
<dbReference type="GO" id="GO:0008757">
    <property type="term" value="F:S-adenosylmethionine-dependent methyltransferase activity"/>
    <property type="evidence" value="ECO:0007669"/>
    <property type="project" value="InterPro"/>
</dbReference>
<dbReference type="KEGG" id="rmr:Rmar_0059"/>
<gene>
    <name evidence="2" type="ordered locus">Rmar_0059</name>
</gene>
<organism evidence="2 3">
    <name type="scientific">Rhodothermus marinus (strain ATCC 43812 / DSM 4252 / R-10)</name>
    <name type="common">Rhodothermus obamensis</name>
    <dbReference type="NCBI Taxonomy" id="518766"/>
    <lineage>
        <taxon>Bacteria</taxon>
        <taxon>Pseudomonadati</taxon>
        <taxon>Rhodothermota</taxon>
        <taxon>Rhodothermia</taxon>
        <taxon>Rhodothermales</taxon>
        <taxon>Rhodothermaceae</taxon>
        <taxon>Rhodothermus</taxon>
    </lineage>
</organism>
<dbReference type="GO" id="GO:0032259">
    <property type="term" value="P:methylation"/>
    <property type="evidence" value="ECO:0007669"/>
    <property type="project" value="UniProtKB-KW"/>
</dbReference>